<dbReference type="InterPro" id="IPR015856">
    <property type="entry name" value="ABC_transpr_CbiO/EcfA_su"/>
</dbReference>
<dbReference type="InterPro" id="IPR003439">
    <property type="entry name" value="ABC_transporter-like_ATP-bd"/>
</dbReference>
<comment type="caution">
    <text evidence="11">The sequence shown here is derived from an EMBL/GenBank/DDBJ whole genome shotgun (WGS) entry which is preliminary data.</text>
</comment>
<dbReference type="PROSITE" id="PS50893">
    <property type="entry name" value="ABC_TRANSPORTER_2"/>
    <property type="match status" value="2"/>
</dbReference>
<organism evidence="11 12">
    <name type="scientific">Arachnia propionica</name>
    <dbReference type="NCBI Taxonomy" id="1750"/>
    <lineage>
        <taxon>Bacteria</taxon>
        <taxon>Bacillati</taxon>
        <taxon>Actinomycetota</taxon>
        <taxon>Actinomycetes</taxon>
        <taxon>Propionibacteriales</taxon>
        <taxon>Propionibacteriaceae</taxon>
        <taxon>Arachnia</taxon>
    </lineage>
</organism>
<feature type="transmembrane region" description="Helical" evidence="9">
    <location>
        <begin position="509"/>
        <end position="541"/>
    </location>
</feature>
<dbReference type="InterPro" id="IPR003593">
    <property type="entry name" value="AAA+_ATPase"/>
</dbReference>
<dbReference type="SUPFAM" id="SSF52540">
    <property type="entry name" value="P-loop containing nucleoside triphosphate hydrolases"/>
    <property type="match status" value="2"/>
</dbReference>
<dbReference type="CDD" id="cd03225">
    <property type="entry name" value="ABC_cobalt_CbiO_domain1"/>
    <property type="match status" value="2"/>
</dbReference>
<gene>
    <name evidence="11" type="ORF">EII34_03700</name>
</gene>
<dbReference type="OrthoDB" id="501320at2"/>
<keyword evidence="5" id="KW-0547">Nucleotide-binding</keyword>
<dbReference type="Pfam" id="PF02361">
    <property type="entry name" value="CbiQ"/>
    <property type="match status" value="1"/>
</dbReference>
<evidence type="ECO:0000256" key="7">
    <source>
        <dbReference type="ARBA" id="ARBA00022989"/>
    </source>
</evidence>
<dbReference type="GO" id="GO:0005524">
    <property type="term" value="F:ATP binding"/>
    <property type="evidence" value="ECO:0007669"/>
    <property type="project" value="UniProtKB-KW"/>
</dbReference>
<keyword evidence="8 9" id="KW-0472">Membrane</keyword>
<evidence type="ECO:0000256" key="3">
    <source>
        <dbReference type="ARBA" id="ARBA00022448"/>
    </source>
</evidence>
<evidence type="ECO:0000256" key="1">
    <source>
        <dbReference type="ARBA" id="ARBA00004141"/>
    </source>
</evidence>
<feature type="transmembrane region" description="Helical" evidence="9">
    <location>
        <begin position="553"/>
        <end position="570"/>
    </location>
</feature>
<dbReference type="GO" id="GO:0043190">
    <property type="term" value="C:ATP-binding cassette (ABC) transporter complex"/>
    <property type="evidence" value="ECO:0007669"/>
    <property type="project" value="TreeGrafter"/>
</dbReference>
<dbReference type="PANTHER" id="PTHR43553:SF24">
    <property type="entry name" value="ENERGY-COUPLING FACTOR TRANSPORTER ATP-BINDING PROTEIN ECFA1"/>
    <property type="match status" value="1"/>
</dbReference>
<evidence type="ECO:0000256" key="6">
    <source>
        <dbReference type="ARBA" id="ARBA00022840"/>
    </source>
</evidence>
<reference evidence="11 12" key="1">
    <citation type="submission" date="2018-11" db="EMBL/GenBank/DDBJ databases">
        <title>Genomes From Bacteria Associated with the Canine Oral Cavity: a Test Case for Automated Genome-Based Taxonomic Assignment.</title>
        <authorList>
            <person name="Coil D.A."/>
            <person name="Jospin G."/>
            <person name="Darling A.E."/>
            <person name="Wallis C."/>
            <person name="Davis I.J."/>
            <person name="Harris S."/>
            <person name="Eisen J.A."/>
            <person name="Holcombe L.J."/>
            <person name="O'Flynn C."/>
        </authorList>
    </citation>
    <scope>NUCLEOTIDE SEQUENCE [LARGE SCALE GENOMIC DNA]</scope>
    <source>
        <strain evidence="11 12">OH887_COT-365</strain>
    </source>
</reference>
<evidence type="ECO:0000313" key="11">
    <source>
        <dbReference type="EMBL" id="RRD06237.1"/>
    </source>
</evidence>
<dbReference type="InterPro" id="IPR003339">
    <property type="entry name" value="ABC/ECF_trnsptr_transmembrane"/>
</dbReference>
<feature type="domain" description="ABC transporter" evidence="10">
    <location>
        <begin position="274"/>
        <end position="510"/>
    </location>
</feature>
<protein>
    <submittedName>
        <fullName evidence="11">ATP-binding cassette domain-containing protein</fullName>
    </submittedName>
</protein>
<evidence type="ECO:0000256" key="8">
    <source>
        <dbReference type="ARBA" id="ARBA00023136"/>
    </source>
</evidence>
<evidence type="ECO:0000256" key="2">
    <source>
        <dbReference type="ARBA" id="ARBA00005417"/>
    </source>
</evidence>
<accession>A0A3P1T9Y8</accession>
<evidence type="ECO:0000259" key="10">
    <source>
        <dbReference type="PROSITE" id="PS50893"/>
    </source>
</evidence>
<dbReference type="GO" id="GO:0016887">
    <property type="term" value="F:ATP hydrolysis activity"/>
    <property type="evidence" value="ECO:0007669"/>
    <property type="project" value="InterPro"/>
</dbReference>
<dbReference type="AlphaFoldDB" id="A0A3P1T9Y8"/>
<evidence type="ECO:0000256" key="4">
    <source>
        <dbReference type="ARBA" id="ARBA00022692"/>
    </source>
</evidence>
<dbReference type="CDD" id="cd16914">
    <property type="entry name" value="EcfT"/>
    <property type="match status" value="1"/>
</dbReference>
<keyword evidence="6 11" id="KW-0067">ATP-binding</keyword>
<feature type="domain" description="ABC transporter" evidence="10">
    <location>
        <begin position="7"/>
        <end position="242"/>
    </location>
</feature>
<comment type="similarity">
    <text evidence="2">Belongs to the ABC transporter superfamily.</text>
</comment>
<dbReference type="Proteomes" id="UP000280819">
    <property type="component" value="Unassembled WGS sequence"/>
</dbReference>
<feature type="transmembrane region" description="Helical" evidence="9">
    <location>
        <begin position="582"/>
        <end position="600"/>
    </location>
</feature>
<evidence type="ECO:0000256" key="9">
    <source>
        <dbReference type="SAM" id="Phobius"/>
    </source>
</evidence>
<dbReference type="EMBL" id="RQZG01000003">
    <property type="protein sequence ID" value="RRD06237.1"/>
    <property type="molecule type" value="Genomic_DNA"/>
</dbReference>
<dbReference type="InterPro" id="IPR027417">
    <property type="entry name" value="P-loop_NTPase"/>
</dbReference>
<evidence type="ECO:0000313" key="12">
    <source>
        <dbReference type="Proteomes" id="UP000280819"/>
    </source>
</evidence>
<evidence type="ECO:0000256" key="5">
    <source>
        <dbReference type="ARBA" id="ARBA00022741"/>
    </source>
</evidence>
<keyword evidence="3" id="KW-0813">Transport</keyword>
<comment type="subcellular location">
    <subcellularLocation>
        <location evidence="1">Membrane</location>
        <topology evidence="1">Multi-pass membrane protein</topology>
    </subcellularLocation>
</comment>
<dbReference type="GO" id="GO:0042626">
    <property type="term" value="F:ATPase-coupled transmembrane transporter activity"/>
    <property type="evidence" value="ECO:0007669"/>
    <property type="project" value="TreeGrafter"/>
</dbReference>
<dbReference type="SMART" id="SM00382">
    <property type="entry name" value="AAA"/>
    <property type="match status" value="2"/>
</dbReference>
<dbReference type="InterPro" id="IPR017871">
    <property type="entry name" value="ABC_transporter-like_CS"/>
</dbReference>
<keyword evidence="4 9" id="KW-0812">Transmembrane</keyword>
<dbReference type="Gene3D" id="3.40.50.300">
    <property type="entry name" value="P-loop containing nucleotide triphosphate hydrolases"/>
    <property type="match status" value="2"/>
</dbReference>
<proteinExistence type="inferred from homology"/>
<sequence length="728" mass="76451">MTAPAALEATDLTWHPLGAGAPVLQDLNLTVAPGERVLVTGVSGAGKSTLLRALAGVLEEHGPGDLTGSLLVGGTPARSGRPDVGFVQQQPFDSIVADTVGRDVAFGPENLGCPPEEIRARVAEALDLVGFPFGERHGTGALSGGQAQRLAMAGALALRPSVLLLDEPAAMLDASAAREVREAVRRVVERNRATLVVVDHDIAGWVGIARRLVVLERGRVRLDGPLDDVVATHRTELLELGLWVPGAEAPEPRRIELAAPSTPRALTAHDLRVLRRPALSFHTTRRPARLVLDRVDLRLDPGELVALRGESGSGKSTLLAALIGLVPLEAGEIRLQGVSGEPRRWSSVELASRMSWVPQFPEALAVGETVLDSLLASVDRFGWPRQETEVQARALLAALGLADLAGRAPLSLSGGEQRRLAVACAVLHAPAVLALDEPTVGLDRHSWAAVVGLIRSATKAGTATVVATHDEALAHRADREHHLTPVPTSGEGDVTPTRGLLGRAGPLSLLAGAVLVTVSGLAASGVVPLLAACTVMVVLGAVMTGFRFHPARLLPAVVAVLSVAWSNWVLASPPDVVPALEAALRVAFIVVPGVVVASFLDPTGLGDHLGRRLGLPARPVLAMTAALRRLDEFAALWQELAGARRVRGLGPTRGLVSRGRYWAGLCFTLLVESLRRAGRLTVAMDCRGYSAPGPRTWLGEAPWTRSDTAVVLCAVTMAVVPHLVRALG</sequence>
<dbReference type="Pfam" id="PF00005">
    <property type="entry name" value="ABC_tran"/>
    <property type="match status" value="2"/>
</dbReference>
<keyword evidence="7 9" id="KW-1133">Transmembrane helix</keyword>
<dbReference type="RefSeq" id="WP_124843059.1">
    <property type="nucleotide sequence ID" value="NZ_RQZG01000003.1"/>
</dbReference>
<name>A0A3P1T9Y8_9ACTN</name>
<dbReference type="InterPro" id="IPR050095">
    <property type="entry name" value="ECF_ABC_transporter_ATP-bd"/>
</dbReference>
<dbReference type="PROSITE" id="PS00211">
    <property type="entry name" value="ABC_TRANSPORTER_1"/>
    <property type="match status" value="2"/>
</dbReference>
<dbReference type="PANTHER" id="PTHR43553">
    <property type="entry name" value="HEAVY METAL TRANSPORTER"/>
    <property type="match status" value="1"/>
</dbReference>